<reference evidence="1" key="1">
    <citation type="submission" date="2023-07" db="EMBL/GenBank/DDBJ databases">
        <title>Sorghum-associated microbial communities from plants grown in Nebraska, USA.</title>
        <authorList>
            <person name="Schachtman D."/>
        </authorList>
    </citation>
    <scope>NUCLEOTIDE SEQUENCE</scope>
    <source>
        <strain evidence="1">BE46</strain>
    </source>
</reference>
<name>A0ACC6JUA2_9PSED</name>
<dbReference type="Proteomes" id="UP001259420">
    <property type="component" value="Unassembled WGS sequence"/>
</dbReference>
<keyword evidence="2" id="KW-1185">Reference proteome</keyword>
<dbReference type="EMBL" id="JAVDSD010000017">
    <property type="protein sequence ID" value="MDR6610131.1"/>
    <property type="molecule type" value="Genomic_DNA"/>
</dbReference>
<sequence>MLLGKPILQKVHFEPVVDLNASALQGIRALIEPATGREFDLLINTGSLMPSRLREMLVDAVLEAWPHNFTEALQT</sequence>
<protein>
    <submittedName>
        <fullName evidence="1">Uncharacterized protein</fullName>
    </submittedName>
</protein>
<comment type="caution">
    <text evidence="1">The sequence shown here is derived from an EMBL/GenBank/DDBJ whole genome shotgun (WGS) entry which is preliminary data.</text>
</comment>
<evidence type="ECO:0000313" key="2">
    <source>
        <dbReference type="Proteomes" id="UP001259420"/>
    </source>
</evidence>
<proteinExistence type="predicted"/>
<evidence type="ECO:0000313" key="1">
    <source>
        <dbReference type="EMBL" id="MDR6610131.1"/>
    </source>
</evidence>
<organism evidence="1 2">
    <name type="scientific">Pseudomonas synxantha</name>
    <dbReference type="NCBI Taxonomy" id="47883"/>
    <lineage>
        <taxon>Bacteria</taxon>
        <taxon>Pseudomonadati</taxon>
        <taxon>Pseudomonadota</taxon>
        <taxon>Gammaproteobacteria</taxon>
        <taxon>Pseudomonadales</taxon>
        <taxon>Pseudomonadaceae</taxon>
        <taxon>Pseudomonas</taxon>
    </lineage>
</organism>
<accession>A0ACC6JUA2</accession>
<gene>
    <name evidence="1" type="ORF">J2X87_005237</name>
</gene>